<name>A0A8B8R8B7_CAMFR</name>
<evidence type="ECO:0000313" key="2">
    <source>
        <dbReference type="Proteomes" id="UP000694856"/>
    </source>
</evidence>
<proteinExistence type="predicted"/>
<feature type="region of interest" description="Disordered" evidence="1">
    <location>
        <begin position="1"/>
        <end position="187"/>
    </location>
</feature>
<evidence type="ECO:0000313" key="3">
    <source>
        <dbReference type="RefSeq" id="XP_032313279.1"/>
    </source>
</evidence>
<dbReference type="RefSeq" id="XP_032313279.1">
    <property type="nucleotide sequence ID" value="XM_032457388.1"/>
</dbReference>
<feature type="compositionally biased region" description="Low complexity" evidence="1">
    <location>
        <begin position="27"/>
        <end position="41"/>
    </location>
</feature>
<dbReference type="Proteomes" id="UP000694856">
    <property type="component" value="Chromosome 16"/>
</dbReference>
<reference evidence="3" key="1">
    <citation type="submission" date="2025-08" db="UniProtKB">
        <authorList>
            <consortium name="RefSeq"/>
        </authorList>
    </citation>
    <scope>IDENTIFICATION</scope>
    <source>
        <tissue evidence="3">Ear skin</tissue>
    </source>
</reference>
<accession>A0A8B8R8B7</accession>
<protein>
    <submittedName>
        <fullName evidence="3">HIG1 domain family member 1B isoform X1</fullName>
    </submittedName>
</protein>
<gene>
    <name evidence="3" type="primary">HIGD1B</name>
</gene>
<feature type="compositionally biased region" description="Pro residues" evidence="1">
    <location>
        <begin position="169"/>
        <end position="187"/>
    </location>
</feature>
<feature type="compositionally biased region" description="Pro residues" evidence="1">
    <location>
        <begin position="144"/>
        <end position="154"/>
    </location>
</feature>
<keyword evidence="2" id="KW-1185">Reference proteome</keyword>
<feature type="compositionally biased region" description="Basic and acidic residues" evidence="1">
    <location>
        <begin position="273"/>
        <end position="282"/>
    </location>
</feature>
<dbReference type="GeneID" id="102523525"/>
<feature type="compositionally biased region" description="Low complexity" evidence="1">
    <location>
        <begin position="155"/>
        <end position="166"/>
    </location>
</feature>
<dbReference type="PRINTS" id="PR01217">
    <property type="entry name" value="PRICHEXTENSN"/>
</dbReference>
<sequence>MLVERAGRTTRRRERCQGPSIRKTKTSPRSAPARPCAPNRPRSCEHRRSARPGPPGSPPTRRGRRGPGPPRSRFPSQFGNRAPGDKEGGRAGSSGWPRVATPSGLGGKSSVASPPSPPPAPAALSPAPSTPPAPFWSPTSSPAPRGPRPWPAAPQPAQRPSLTGRRGPPEPPPPPGLGPSCRPPPHVPRVAIAFAATVVSPPLTLSPPPRLRLSLQPRPKPLPPPPPAPAPAAWSHGEAPAHCAPRWGRGRPTAAWEPRARGTWRSGGSRRPGAPERPRERPTFPVRSALSRMVPDAADARMSIITPQAV</sequence>
<evidence type="ECO:0000256" key="1">
    <source>
        <dbReference type="SAM" id="MobiDB-lite"/>
    </source>
</evidence>
<organism evidence="2 3">
    <name type="scientific">Camelus ferus</name>
    <name type="common">Wild bactrian camel</name>
    <name type="synonym">Camelus bactrianus ferus</name>
    <dbReference type="NCBI Taxonomy" id="419612"/>
    <lineage>
        <taxon>Eukaryota</taxon>
        <taxon>Metazoa</taxon>
        <taxon>Chordata</taxon>
        <taxon>Craniata</taxon>
        <taxon>Vertebrata</taxon>
        <taxon>Euteleostomi</taxon>
        <taxon>Mammalia</taxon>
        <taxon>Eutheria</taxon>
        <taxon>Laurasiatheria</taxon>
        <taxon>Artiodactyla</taxon>
        <taxon>Tylopoda</taxon>
        <taxon>Camelidae</taxon>
        <taxon>Camelus</taxon>
    </lineage>
</organism>
<feature type="region of interest" description="Disordered" evidence="1">
    <location>
        <begin position="200"/>
        <end position="288"/>
    </location>
</feature>
<dbReference type="CTD" id="51751"/>
<dbReference type="AlphaFoldDB" id="A0A8B8R8B7"/>
<feature type="compositionally biased region" description="Pro residues" evidence="1">
    <location>
        <begin position="218"/>
        <end position="230"/>
    </location>
</feature>